<dbReference type="AlphaFoldDB" id="A0A556TQD5"/>
<evidence type="ECO:0000313" key="1">
    <source>
        <dbReference type="EMBL" id="TSK34895.1"/>
    </source>
</evidence>
<name>A0A556TQD5_BAGYA</name>
<evidence type="ECO:0000313" key="2">
    <source>
        <dbReference type="Proteomes" id="UP000319801"/>
    </source>
</evidence>
<dbReference type="OrthoDB" id="10557736at2759"/>
<proteinExistence type="predicted"/>
<dbReference type="EMBL" id="VCAZ01000010">
    <property type="protein sequence ID" value="TSK34895.1"/>
    <property type="molecule type" value="Genomic_DNA"/>
</dbReference>
<accession>A0A556TQD5</accession>
<reference evidence="1 2" key="1">
    <citation type="journal article" date="2019" name="Genome Biol. Evol.">
        <title>Whole-Genome Sequencing of the Giant Devil Catfish, Bagarius yarrelli.</title>
        <authorList>
            <person name="Jiang W."/>
            <person name="Lv Y."/>
            <person name="Cheng L."/>
            <person name="Yang K."/>
            <person name="Chao B."/>
            <person name="Wang X."/>
            <person name="Li Y."/>
            <person name="Pan X."/>
            <person name="You X."/>
            <person name="Zhang Y."/>
            <person name="Yang J."/>
            <person name="Li J."/>
            <person name="Zhang X."/>
            <person name="Liu S."/>
            <person name="Sun C."/>
            <person name="Yang J."/>
            <person name="Shi Q."/>
        </authorList>
    </citation>
    <scope>NUCLEOTIDE SEQUENCE [LARGE SCALE GENOMIC DNA]</scope>
    <source>
        <strain evidence="1">JWS20170419001</strain>
        <tissue evidence="1">Muscle</tissue>
    </source>
</reference>
<keyword evidence="2" id="KW-1185">Reference proteome</keyword>
<dbReference type="Proteomes" id="UP000319801">
    <property type="component" value="Unassembled WGS sequence"/>
</dbReference>
<gene>
    <name evidence="1" type="ORF">Baya_4503</name>
</gene>
<sequence>MVTEELRAYVPHPFQQKCRVSFLLTAPRTRLPSQRAAGHPCQAAQIRVKSMRLQSKRKQRKENWKASTSRVFQCGSREVRALCLRSARLMQALCCTAAHLLTSSRDQRRHEIYNGTHRACLTAAKNRTSIHLHKSAQNTALLCGVACHQTSRKFTHQMCPPCIQRVVKLKKSIC</sequence>
<protein>
    <submittedName>
        <fullName evidence="1">Uncharacterized protein</fullName>
    </submittedName>
</protein>
<organism evidence="1 2">
    <name type="scientific">Bagarius yarrelli</name>
    <name type="common">Goonch</name>
    <name type="synonym">Bagrus yarrelli</name>
    <dbReference type="NCBI Taxonomy" id="175774"/>
    <lineage>
        <taxon>Eukaryota</taxon>
        <taxon>Metazoa</taxon>
        <taxon>Chordata</taxon>
        <taxon>Craniata</taxon>
        <taxon>Vertebrata</taxon>
        <taxon>Euteleostomi</taxon>
        <taxon>Actinopterygii</taxon>
        <taxon>Neopterygii</taxon>
        <taxon>Teleostei</taxon>
        <taxon>Ostariophysi</taxon>
        <taxon>Siluriformes</taxon>
        <taxon>Sisoridae</taxon>
        <taxon>Sisorinae</taxon>
        <taxon>Bagarius</taxon>
    </lineage>
</organism>
<comment type="caution">
    <text evidence="1">The sequence shown here is derived from an EMBL/GenBank/DDBJ whole genome shotgun (WGS) entry which is preliminary data.</text>
</comment>